<dbReference type="EC" id="3.2.1.22" evidence="2"/>
<organism evidence="4 5">
    <name type="scientific">Marssonina brunnea f. sp. multigermtubi (strain MB_m1)</name>
    <name type="common">Marssonina leaf spot fungus</name>
    <dbReference type="NCBI Taxonomy" id="1072389"/>
    <lineage>
        <taxon>Eukaryota</taxon>
        <taxon>Fungi</taxon>
        <taxon>Dikarya</taxon>
        <taxon>Ascomycota</taxon>
        <taxon>Pezizomycotina</taxon>
        <taxon>Leotiomycetes</taxon>
        <taxon>Helotiales</taxon>
        <taxon>Drepanopezizaceae</taxon>
        <taxon>Drepanopeziza</taxon>
    </lineage>
</organism>
<protein>
    <recommendedName>
        <fullName evidence="2">alpha-galactosidase</fullName>
        <ecNumber evidence="2">3.2.1.22</ecNumber>
    </recommendedName>
</protein>
<dbReference type="OrthoDB" id="1740265at2759"/>
<evidence type="ECO:0000313" key="4">
    <source>
        <dbReference type="EMBL" id="EKD13107.1"/>
    </source>
</evidence>
<dbReference type="SUPFAM" id="SSF51395">
    <property type="entry name" value="FMN-linked oxidoreductases"/>
    <property type="match status" value="1"/>
</dbReference>
<dbReference type="GO" id="GO:0004557">
    <property type="term" value="F:alpha-galactosidase activity"/>
    <property type="evidence" value="ECO:0007669"/>
    <property type="project" value="UniProtKB-EC"/>
</dbReference>
<accession>K1WLK0</accession>
<comment type="catalytic activity">
    <reaction evidence="1">
        <text>Hydrolysis of terminal, non-reducing alpha-D-galactose residues in alpha-D-galactosides, including galactose oligosaccharides, galactomannans and galactolipids.</text>
        <dbReference type="EC" id="3.2.1.22"/>
    </reaction>
</comment>
<dbReference type="EMBL" id="JH921451">
    <property type="protein sequence ID" value="EKD13107.1"/>
    <property type="molecule type" value="Genomic_DNA"/>
</dbReference>
<dbReference type="InParanoid" id="K1WLK0"/>
<proteinExistence type="predicted"/>
<dbReference type="Proteomes" id="UP000006753">
    <property type="component" value="Unassembled WGS sequence"/>
</dbReference>
<dbReference type="AlphaFoldDB" id="K1WLK0"/>
<feature type="domain" description="Glycosyl hydrolase family 13 catalytic" evidence="3">
    <location>
        <begin position="30"/>
        <end position="82"/>
    </location>
</feature>
<gene>
    <name evidence="4" type="ORF">MBM_08550</name>
</gene>
<evidence type="ECO:0000259" key="3">
    <source>
        <dbReference type="Pfam" id="PF00128"/>
    </source>
</evidence>
<dbReference type="eggNOG" id="KOG0471">
    <property type="taxonomic scope" value="Eukaryota"/>
</dbReference>
<keyword evidence="5" id="KW-1185">Reference proteome</keyword>
<evidence type="ECO:0000313" key="5">
    <source>
        <dbReference type="Proteomes" id="UP000006753"/>
    </source>
</evidence>
<dbReference type="Gene3D" id="3.20.20.80">
    <property type="entry name" value="Glycosidases"/>
    <property type="match status" value="1"/>
</dbReference>
<dbReference type="SUPFAM" id="SSF51445">
    <property type="entry name" value="(Trans)glycosidases"/>
    <property type="match status" value="1"/>
</dbReference>
<dbReference type="STRING" id="1072389.K1WLK0"/>
<dbReference type="KEGG" id="mbe:MBM_08550"/>
<dbReference type="Gene3D" id="3.20.20.70">
    <property type="entry name" value="Aldolase class I"/>
    <property type="match status" value="1"/>
</dbReference>
<dbReference type="HOGENOM" id="CLU_842185_0_0_1"/>
<dbReference type="GO" id="GO:0005975">
    <property type="term" value="P:carbohydrate metabolic process"/>
    <property type="evidence" value="ECO:0007669"/>
    <property type="project" value="InterPro"/>
</dbReference>
<sequence>MAKLHRRYRWLDDGDLRRSARTTITAGPASRYASDAPGWRERSARMLAGMMCAMTSTLFMYQGQEIGMINKPKEWNIGEYKDLESIKYYSSVADRTDNDPEALAHVMKSLQIFQLIVDYVIGYFEWAARKTLDVETYTQFQYRAAGEWTSILGFKFSAPFFISPCASAGMISPVAERGLVGGAVLEMKAFFICVLNNIAAYVNIFQEIEQMGAKAIAITVNSAGDPRPAACDAMRYPPNVNLDSVQRWAYTTWDYDRGLQSLTPLPIFSKGIETIEDARRAGRALDVSPSLMEIAMEIFEEDPEVVKQVEVYAHPPQGRFDSTDNLECYA</sequence>
<dbReference type="InterPro" id="IPR006047">
    <property type="entry name" value="GH13_cat_dom"/>
</dbReference>
<dbReference type="Pfam" id="PF00128">
    <property type="entry name" value="Alpha-amylase"/>
    <property type="match status" value="1"/>
</dbReference>
<evidence type="ECO:0000256" key="2">
    <source>
        <dbReference type="ARBA" id="ARBA00012755"/>
    </source>
</evidence>
<name>K1WLK0_MARBU</name>
<dbReference type="InterPro" id="IPR017853">
    <property type="entry name" value="GH"/>
</dbReference>
<reference evidence="4 5" key="1">
    <citation type="journal article" date="2012" name="BMC Genomics">
        <title>Sequencing the genome of Marssonina brunnea reveals fungus-poplar co-evolution.</title>
        <authorList>
            <person name="Zhu S."/>
            <person name="Cao Y.-Z."/>
            <person name="Jiang C."/>
            <person name="Tan B.-Y."/>
            <person name="Wang Z."/>
            <person name="Feng S."/>
            <person name="Zhang L."/>
            <person name="Su X.-H."/>
            <person name="Brejova B."/>
            <person name="Vinar T."/>
            <person name="Xu M."/>
            <person name="Wang M.-X."/>
            <person name="Zhang S.-G."/>
            <person name="Huang M.-R."/>
            <person name="Wu R."/>
            <person name="Zhou Y."/>
        </authorList>
    </citation>
    <scope>NUCLEOTIDE SEQUENCE [LARGE SCALE GENOMIC DNA]</scope>
    <source>
        <strain evidence="4 5">MB_m1</strain>
    </source>
</reference>
<dbReference type="InterPro" id="IPR013785">
    <property type="entry name" value="Aldolase_TIM"/>
</dbReference>
<evidence type="ECO:0000256" key="1">
    <source>
        <dbReference type="ARBA" id="ARBA00001255"/>
    </source>
</evidence>